<evidence type="ECO:0000256" key="4">
    <source>
        <dbReference type="ARBA" id="ARBA00023015"/>
    </source>
</evidence>
<feature type="compositionally biased region" description="Basic residues" evidence="7">
    <location>
        <begin position="313"/>
        <end position="322"/>
    </location>
</feature>
<keyword evidence="5" id="KW-0804">Transcription</keyword>
<evidence type="ECO:0000256" key="3">
    <source>
        <dbReference type="ARBA" id="ARBA00022853"/>
    </source>
</evidence>
<protein>
    <recommendedName>
        <fullName evidence="10">Chromatin modification-related protein EAF7</fullName>
    </recommendedName>
</protein>
<dbReference type="EMBL" id="CP143806">
    <property type="protein sequence ID" value="WVO19513.1"/>
    <property type="molecule type" value="Genomic_DNA"/>
</dbReference>
<dbReference type="Pfam" id="PF07904">
    <property type="entry name" value="Eaf7"/>
    <property type="match status" value="1"/>
</dbReference>
<evidence type="ECO:0000256" key="1">
    <source>
        <dbReference type="ARBA" id="ARBA00004123"/>
    </source>
</evidence>
<dbReference type="PANTHER" id="PTHR13581">
    <property type="entry name" value="MRG-BINDING PROTEIN"/>
    <property type="match status" value="1"/>
</dbReference>
<keyword evidence="3" id="KW-0156">Chromatin regulator</keyword>
<evidence type="ECO:0008006" key="10">
    <source>
        <dbReference type="Google" id="ProtNLM"/>
    </source>
</evidence>
<dbReference type="PANTHER" id="PTHR13581:SF5">
    <property type="entry name" value="MRG_MORF4L-BINDING PROTEIN"/>
    <property type="match status" value="1"/>
</dbReference>
<keyword evidence="9" id="KW-1185">Reference proteome</keyword>
<name>A0ABZ2ALU5_9TREE</name>
<gene>
    <name evidence="8" type="ORF">IAS62_000799</name>
</gene>
<reference evidence="8 9" key="1">
    <citation type="submission" date="2024-01" db="EMBL/GenBank/DDBJ databases">
        <title>Comparative genomics of Cryptococcus and Kwoniella reveals pathogenesis evolution and contrasting modes of karyotype evolution via chromosome fusion or intercentromeric recombination.</title>
        <authorList>
            <person name="Coelho M.A."/>
            <person name="David-Palma M."/>
            <person name="Shea T."/>
            <person name="Bowers K."/>
            <person name="McGinley-Smith S."/>
            <person name="Mohammad A.W."/>
            <person name="Gnirke A."/>
            <person name="Yurkov A.M."/>
            <person name="Nowrousian M."/>
            <person name="Sun S."/>
            <person name="Cuomo C.A."/>
            <person name="Heitman J."/>
        </authorList>
    </citation>
    <scope>NUCLEOTIDE SEQUENCE [LARGE SCALE GENOMIC DNA]</scope>
    <source>
        <strain evidence="8 9">7685027</strain>
    </source>
</reference>
<dbReference type="RefSeq" id="XP_064718753.1">
    <property type="nucleotide sequence ID" value="XM_064862681.1"/>
</dbReference>
<evidence type="ECO:0000256" key="7">
    <source>
        <dbReference type="SAM" id="MobiDB-lite"/>
    </source>
</evidence>
<dbReference type="Proteomes" id="UP001432216">
    <property type="component" value="Chromosome 1"/>
</dbReference>
<dbReference type="GeneID" id="89987575"/>
<evidence type="ECO:0000256" key="6">
    <source>
        <dbReference type="ARBA" id="ARBA00023242"/>
    </source>
</evidence>
<proteinExistence type="inferred from homology"/>
<evidence type="ECO:0000256" key="5">
    <source>
        <dbReference type="ARBA" id="ARBA00023163"/>
    </source>
</evidence>
<feature type="compositionally biased region" description="Low complexity" evidence="7">
    <location>
        <begin position="107"/>
        <end position="122"/>
    </location>
</feature>
<feature type="region of interest" description="Disordered" evidence="7">
    <location>
        <begin position="89"/>
        <end position="152"/>
    </location>
</feature>
<evidence type="ECO:0000256" key="2">
    <source>
        <dbReference type="ARBA" id="ARBA00007117"/>
    </source>
</evidence>
<feature type="compositionally biased region" description="Acidic residues" evidence="7">
    <location>
        <begin position="233"/>
        <end position="243"/>
    </location>
</feature>
<keyword evidence="6" id="KW-0539">Nucleus</keyword>
<sequence>MLSTAATASVSPTRRALSPAPAVTDLDLEIAMLRCLGEIRPLGRYKHFLIIQLQTEIHRRTGSWLPIGLLWQRLDELYDLEGLDEMASSSSVSIPSTPHTLSPRFPLSPQSSISSLSDVSPQKAKSSKARNPNNRTTSKANNKRGTSADISKSARIINSEHFHRTFDLPYFKSRYHLTEDEEKRSQEDSEDEGDSDKPIELDGEEERIWQGMIYSRALAPDGTDDSWGGDSLTIEEDESDDEDVKPKDKRKGKGTSAMSIVSRRESAGSGAGGEKDGGKRGKQARAQEEREEDSPSSVKLKGAGESNGADVKKPKRRRQKHT</sequence>
<comment type="subcellular location">
    <subcellularLocation>
        <location evidence="1">Nucleus</location>
    </subcellularLocation>
</comment>
<dbReference type="InterPro" id="IPR012423">
    <property type="entry name" value="Eaf7/MRGBP"/>
</dbReference>
<organism evidence="8 9">
    <name type="scientific">Cryptococcus decagattii</name>
    <dbReference type="NCBI Taxonomy" id="1859122"/>
    <lineage>
        <taxon>Eukaryota</taxon>
        <taxon>Fungi</taxon>
        <taxon>Dikarya</taxon>
        <taxon>Basidiomycota</taxon>
        <taxon>Agaricomycotina</taxon>
        <taxon>Tremellomycetes</taxon>
        <taxon>Tremellales</taxon>
        <taxon>Cryptococcaceae</taxon>
        <taxon>Cryptococcus</taxon>
        <taxon>Cryptococcus gattii species complex</taxon>
    </lineage>
</organism>
<feature type="region of interest" description="Disordered" evidence="7">
    <location>
        <begin position="179"/>
        <end position="322"/>
    </location>
</feature>
<accession>A0ABZ2ALU5</accession>
<evidence type="ECO:0000313" key="9">
    <source>
        <dbReference type="Proteomes" id="UP001432216"/>
    </source>
</evidence>
<feature type="compositionally biased region" description="Polar residues" evidence="7">
    <location>
        <begin position="129"/>
        <end position="150"/>
    </location>
</feature>
<keyword evidence="4" id="KW-0805">Transcription regulation</keyword>
<evidence type="ECO:0000313" key="8">
    <source>
        <dbReference type="EMBL" id="WVO19513.1"/>
    </source>
</evidence>
<comment type="similarity">
    <text evidence="2">Belongs to the EAF7 family.</text>
</comment>